<dbReference type="OrthoDB" id="3233612at2"/>
<accession>A0A5N0V8M2</accession>
<evidence type="ECO:0000256" key="1">
    <source>
        <dbReference type="SAM" id="MobiDB-lite"/>
    </source>
</evidence>
<dbReference type="RefSeq" id="WP_144750308.1">
    <property type="nucleotide sequence ID" value="NZ_VMNW02000019.1"/>
</dbReference>
<keyword evidence="3" id="KW-1185">Reference proteome</keyword>
<name>A0A5N0V8M2_9PSEU</name>
<feature type="region of interest" description="Disordered" evidence="1">
    <location>
        <begin position="1"/>
        <end position="79"/>
    </location>
</feature>
<evidence type="ECO:0000313" key="2">
    <source>
        <dbReference type="EMBL" id="KAA9160872.1"/>
    </source>
</evidence>
<reference evidence="2" key="1">
    <citation type="submission" date="2019-09" db="EMBL/GenBank/DDBJ databases">
        <authorList>
            <person name="Teo W.F.A."/>
            <person name="Duangmal K."/>
        </authorList>
    </citation>
    <scope>NUCLEOTIDE SEQUENCE [LARGE SCALE GENOMIC DNA]</scope>
    <source>
        <strain evidence="2">K81G1</strain>
    </source>
</reference>
<organism evidence="2 3">
    <name type="scientific">Amycolatopsis acidicola</name>
    <dbReference type="NCBI Taxonomy" id="2596893"/>
    <lineage>
        <taxon>Bacteria</taxon>
        <taxon>Bacillati</taxon>
        <taxon>Actinomycetota</taxon>
        <taxon>Actinomycetes</taxon>
        <taxon>Pseudonocardiales</taxon>
        <taxon>Pseudonocardiaceae</taxon>
        <taxon>Amycolatopsis</taxon>
    </lineage>
</organism>
<protein>
    <submittedName>
        <fullName evidence="2">DUF2188 domain-containing protein</fullName>
    </submittedName>
</protein>
<dbReference type="Pfam" id="PF09954">
    <property type="entry name" value="DUF2188"/>
    <property type="match status" value="1"/>
</dbReference>
<gene>
    <name evidence="2" type="ORF">FPZ12_015755</name>
</gene>
<dbReference type="InterPro" id="IPR018691">
    <property type="entry name" value="DUF2188"/>
</dbReference>
<dbReference type="EMBL" id="VMNW02000019">
    <property type="protein sequence ID" value="KAA9160872.1"/>
    <property type="molecule type" value="Genomic_DNA"/>
</dbReference>
<dbReference type="Proteomes" id="UP000319769">
    <property type="component" value="Unassembled WGS sequence"/>
</dbReference>
<comment type="caution">
    <text evidence="2">The sequence shown here is derived from an EMBL/GenBank/DDBJ whole genome shotgun (WGS) entry which is preliminary data.</text>
</comment>
<proteinExistence type="predicted"/>
<feature type="compositionally biased region" description="Basic and acidic residues" evidence="1">
    <location>
        <begin position="16"/>
        <end position="42"/>
    </location>
</feature>
<dbReference type="AlphaFoldDB" id="A0A5N0V8M2"/>
<sequence length="79" mass="8944">MTEKDRHVVPNPDGGWDVKKPDADRSSGHYETQRDATKRAREITSNTGGETVIHRKDGRIRDKDTSPQGHDPNPPKDKR</sequence>
<evidence type="ECO:0000313" key="3">
    <source>
        <dbReference type="Proteomes" id="UP000319769"/>
    </source>
</evidence>
<feature type="compositionally biased region" description="Basic and acidic residues" evidence="1">
    <location>
        <begin position="52"/>
        <end position="65"/>
    </location>
</feature>